<evidence type="ECO:0000313" key="1">
    <source>
        <dbReference type="EMBL" id="MDR6592537.1"/>
    </source>
</evidence>
<gene>
    <name evidence="1" type="ORF">J2S66_000921</name>
</gene>
<keyword evidence="2" id="KW-1185">Reference proteome</keyword>
<sequence>MVFVDDEQSVGGFASDGSDESFGVGVGSWALWWGLHDVDACVGEDRVERVGELAGLVADEESEVVCPVAEVHQ</sequence>
<reference evidence="1 2" key="1">
    <citation type="submission" date="2023-07" db="EMBL/GenBank/DDBJ databases">
        <title>Sequencing the genomes of 1000 actinobacteria strains.</title>
        <authorList>
            <person name="Klenk H.-P."/>
        </authorList>
    </citation>
    <scope>NUCLEOTIDE SEQUENCE [LARGE SCALE GENOMIC DNA]</scope>
    <source>
        <strain evidence="1 2">DSM 43749</strain>
    </source>
</reference>
<name>A0ABU1PPD9_9PSEU</name>
<organism evidence="1 2">
    <name type="scientific">Saccharothrix longispora</name>
    <dbReference type="NCBI Taxonomy" id="33920"/>
    <lineage>
        <taxon>Bacteria</taxon>
        <taxon>Bacillati</taxon>
        <taxon>Actinomycetota</taxon>
        <taxon>Actinomycetes</taxon>
        <taxon>Pseudonocardiales</taxon>
        <taxon>Pseudonocardiaceae</taxon>
        <taxon>Saccharothrix</taxon>
    </lineage>
</organism>
<evidence type="ECO:0000313" key="2">
    <source>
        <dbReference type="Proteomes" id="UP001268819"/>
    </source>
</evidence>
<dbReference type="RefSeq" id="WP_310315382.1">
    <property type="nucleotide sequence ID" value="NZ_BAAAXB010000001.1"/>
</dbReference>
<dbReference type="EMBL" id="JAVDSG010000001">
    <property type="protein sequence ID" value="MDR6592537.1"/>
    <property type="molecule type" value="Genomic_DNA"/>
</dbReference>
<dbReference type="Proteomes" id="UP001268819">
    <property type="component" value="Unassembled WGS sequence"/>
</dbReference>
<proteinExistence type="predicted"/>
<accession>A0ABU1PPD9</accession>
<comment type="caution">
    <text evidence="1">The sequence shown here is derived from an EMBL/GenBank/DDBJ whole genome shotgun (WGS) entry which is preliminary data.</text>
</comment>
<protein>
    <submittedName>
        <fullName evidence="1">Uncharacterized protein</fullName>
    </submittedName>
</protein>